<evidence type="ECO:0000313" key="1">
    <source>
        <dbReference type="EMBL" id="RGT56275.1"/>
    </source>
</evidence>
<organism evidence="1 2">
    <name type="scientific">Solobacterium moorei</name>
    <dbReference type="NCBI Taxonomy" id="102148"/>
    <lineage>
        <taxon>Bacteria</taxon>
        <taxon>Bacillati</taxon>
        <taxon>Bacillota</taxon>
        <taxon>Erysipelotrichia</taxon>
        <taxon>Erysipelotrichales</taxon>
        <taxon>Erysipelotrichaceae</taxon>
        <taxon>Solobacterium</taxon>
    </lineage>
</organism>
<sequence length="107" mass="12788">MKLQRLPYEEKVKLLESLGRIYRREKTRELIGDSHEVHERTATYVQKGIGHMIEHVMGNCSSDTVCIIKHDFLNQSPRNWYCNYYAKSSYYRLKKEAVEEFVRCLDI</sequence>
<dbReference type="Proteomes" id="UP000284731">
    <property type="component" value="Unassembled WGS sequence"/>
</dbReference>
<comment type="caution">
    <text evidence="1">The sequence shown here is derived from an EMBL/GenBank/DDBJ whole genome shotgun (WGS) entry which is preliminary data.</text>
</comment>
<reference evidence="1 2" key="1">
    <citation type="submission" date="2018-08" db="EMBL/GenBank/DDBJ databases">
        <title>A genome reference for cultivated species of the human gut microbiota.</title>
        <authorList>
            <person name="Zou Y."/>
            <person name="Xue W."/>
            <person name="Luo G."/>
        </authorList>
    </citation>
    <scope>NUCLEOTIDE SEQUENCE [LARGE SCALE GENOMIC DNA]</scope>
    <source>
        <strain evidence="1 2">AF18-46</strain>
    </source>
</reference>
<dbReference type="InterPro" id="IPR058231">
    <property type="entry name" value="MG284-like_C"/>
</dbReference>
<dbReference type="RefSeq" id="WP_118764788.1">
    <property type="nucleotide sequence ID" value="NZ_CABJCF010000002.1"/>
</dbReference>
<protein>
    <submittedName>
        <fullName evidence="1">Uncharacterized protein</fullName>
    </submittedName>
</protein>
<dbReference type="NCBIfam" id="NF045770">
    <property type="entry name" value="MPN403_MG284_C"/>
    <property type="match status" value="1"/>
</dbReference>
<accession>A0A412PF70</accession>
<dbReference type="EMBL" id="QRWX01000002">
    <property type="protein sequence ID" value="RGT56275.1"/>
    <property type="molecule type" value="Genomic_DNA"/>
</dbReference>
<dbReference type="AlphaFoldDB" id="A0A412PF70"/>
<proteinExistence type="predicted"/>
<gene>
    <name evidence="1" type="ORF">DWX20_05570</name>
</gene>
<name>A0A412PF70_9FIRM</name>
<evidence type="ECO:0000313" key="2">
    <source>
        <dbReference type="Proteomes" id="UP000284731"/>
    </source>
</evidence>